<keyword evidence="2" id="KW-0238">DNA-binding</keyword>
<evidence type="ECO:0000256" key="2">
    <source>
        <dbReference type="ARBA" id="ARBA00023125"/>
    </source>
</evidence>
<dbReference type="EMBL" id="JAWDIP010000003">
    <property type="protein sequence ID" value="MDY0394306.1"/>
    <property type="molecule type" value="Genomic_DNA"/>
</dbReference>
<dbReference type="SMART" id="SM00345">
    <property type="entry name" value="HTH_GNTR"/>
    <property type="match status" value="1"/>
</dbReference>
<evidence type="ECO:0000313" key="5">
    <source>
        <dbReference type="EMBL" id="MDY0394306.1"/>
    </source>
</evidence>
<gene>
    <name evidence="5" type="ORF">RWE15_07245</name>
</gene>
<evidence type="ECO:0000256" key="1">
    <source>
        <dbReference type="ARBA" id="ARBA00023015"/>
    </source>
</evidence>
<dbReference type="InterPro" id="IPR000524">
    <property type="entry name" value="Tscrpt_reg_HTH_GntR"/>
</dbReference>
<protein>
    <submittedName>
        <fullName evidence="5">GntR family transcriptional regulator</fullName>
    </submittedName>
</protein>
<dbReference type="Gene3D" id="1.10.10.10">
    <property type="entry name" value="Winged helix-like DNA-binding domain superfamily/Winged helix DNA-binding domain"/>
    <property type="match status" value="1"/>
</dbReference>
<name>A0ABU5C4S7_9BACI</name>
<dbReference type="SUPFAM" id="SSF64288">
    <property type="entry name" value="Chorismate lyase-like"/>
    <property type="match status" value="1"/>
</dbReference>
<dbReference type="InterPro" id="IPR011663">
    <property type="entry name" value="UTRA"/>
</dbReference>
<dbReference type="PANTHER" id="PTHR44846:SF1">
    <property type="entry name" value="MANNOSYL-D-GLYCERATE TRANSPORT_METABOLISM SYSTEM REPRESSOR MNGR-RELATED"/>
    <property type="match status" value="1"/>
</dbReference>
<dbReference type="SMART" id="SM00866">
    <property type="entry name" value="UTRA"/>
    <property type="match status" value="1"/>
</dbReference>
<dbReference type="Proteomes" id="UP001281447">
    <property type="component" value="Unassembled WGS sequence"/>
</dbReference>
<dbReference type="Pfam" id="PF07702">
    <property type="entry name" value="UTRA"/>
    <property type="match status" value="1"/>
</dbReference>
<sequence length="240" mass="27919">MPLDHKSSLPLHIQLKEIIEKQVSEGVLTDQIPSERQYMEEYDVSRSTVREAINVLVREGILEKRHGKGTFVSLKPIHDWLGNLSSTTETINKMGMKAGARLVQHYRRKTSDYIEERTGFKEAYFIKRIRYADDIAIGVERHYYPPEIGERLIQYDLNDATLYDLIENELGIQFAVADQTISCGPLLPEDHTLLDIDENRYALIAERMIRDQEGHIIEFEEAYYRSDMYAFTINLSRKFG</sequence>
<dbReference type="PANTHER" id="PTHR44846">
    <property type="entry name" value="MANNOSYL-D-GLYCERATE TRANSPORT/METABOLISM SYSTEM REPRESSOR MNGR-RELATED"/>
    <property type="match status" value="1"/>
</dbReference>
<dbReference type="Pfam" id="PF00392">
    <property type="entry name" value="GntR"/>
    <property type="match status" value="1"/>
</dbReference>
<keyword evidence="6" id="KW-1185">Reference proteome</keyword>
<proteinExistence type="predicted"/>
<dbReference type="PROSITE" id="PS50949">
    <property type="entry name" value="HTH_GNTR"/>
    <property type="match status" value="1"/>
</dbReference>
<dbReference type="InterPro" id="IPR036390">
    <property type="entry name" value="WH_DNA-bd_sf"/>
</dbReference>
<dbReference type="InterPro" id="IPR028978">
    <property type="entry name" value="Chorismate_lyase_/UTRA_dom_sf"/>
</dbReference>
<keyword evidence="1" id="KW-0805">Transcription regulation</keyword>
<accession>A0ABU5C4S7</accession>
<evidence type="ECO:0000256" key="3">
    <source>
        <dbReference type="ARBA" id="ARBA00023163"/>
    </source>
</evidence>
<reference evidence="5 6" key="1">
    <citation type="submission" date="2023-10" db="EMBL/GenBank/DDBJ databases">
        <title>Virgibacillus halophilus 5B73C genome.</title>
        <authorList>
            <person name="Miliotis G."/>
            <person name="Sengupta P."/>
            <person name="Hameed A."/>
            <person name="Chuvochina M."/>
            <person name="Mcdonagh F."/>
            <person name="Simpson A.C."/>
            <person name="Singh N.K."/>
            <person name="Rekha P.D."/>
            <person name="Raman K."/>
            <person name="Hugenholtz P."/>
            <person name="Venkateswaran K."/>
        </authorList>
    </citation>
    <scope>NUCLEOTIDE SEQUENCE [LARGE SCALE GENOMIC DNA]</scope>
    <source>
        <strain evidence="5 6">5B73C</strain>
    </source>
</reference>
<dbReference type="CDD" id="cd07377">
    <property type="entry name" value="WHTH_GntR"/>
    <property type="match status" value="1"/>
</dbReference>
<dbReference type="PRINTS" id="PR00035">
    <property type="entry name" value="HTHGNTR"/>
</dbReference>
<keyword evidence="3" id="KW-0804">Transcription</keyword>
<feature type="domain" description="HTH gntR-type" evidence="4">
    <location>
        <begin position="9"/>
        <end position="75"/>
    </location>
</feature>
<dbReference type="InterPro" id="IPR050679">
    <property type="entry name" value="Bact_HTH_transcr_reg"/>
</dbReference>
<organism evidence="5 6">
    <name type="scientific">Tigheibacillus halophilus</name>
    <dbReference type="NCBI Taxonomy" id="361280"/>
    <lineage>
        <taxon>Bacteria</taxon>
        <taxon>Bacillati</taxon>
        <taxon>Bacillota</taxon>
        <taxon>Bacilli</taxon>
        <taxon>Bacillales</taxon>
        <taxon>Bacillaceae</taxon>
        <taxon>Tigheibacillus</taxon>
    </lineage>
</organism>
<comment type="caution">
    <text evidence="5">The sequence shown here is derived from an EMBL/GenBank/DDBJ whole genome shotgun (WGS) entry which is preliminary data.</text>
</comment>
<dbReference type="InterPro" id="IPR036388">
    <property type="entry name" value="WH-like_DNA-bd_sf"/>
</dbReference>
<evidence type="ECO:0000259" key="4">
    <source>
        <dbReference type="PROSITE" id="PS50949"/>
    </source>
</evidence>
<evidence type="ECO:0000313" key="6">
    <source>
        <dbReference type="Proteomes" id="UP001281447"/>
    </source>
</evidence>
<dbReference type="RefSeq" id="WP_390354975.1">
    <property type="nucleotide sequence ID" value="NZ_JBHUIZ010000006.1"/>
</dbReference>
<dbReference type="SUPFAM" id="SSF46785">
    <property type="entry name" value="Winged helix' DNA-binding domain"/>
    <property type="match status" value="1"/>
</dbReference>
<dbReference type="Gene3D" id="3.40.1410.10">
    <property type="entry name" value="Chorismate lyase-like"/>
    <property type="match status" value="1"/>
</dbReference>